<evidence type="ECO:0000259" key="2">
    <source>
        <dbReference type="Pfam" id="PF01266"/>
    </source>
</evidence>
<sequence>MDDNRSQDHQPKRVVVCGGGIIGVCTAYFLAKKGAAVTLIERSSIAGAASGKAGAFLALHMCDDGPLSSLARASFGLHCSLAKELDGPRSYGYRPLTTLTISMGESEVPSKSPILPPWVDGQVKPGEIIGTTENTAQIHLGLFTQSVLAKAVTDYGVEVLTAVVENVQVEEESVVVKVGGGGVIGGDAVVLALGPWTSKVLGLSSKFKVHGKKVHSVVLEPKDGDAITPHALFATYYPAQNMGPVDPDFFPRPTRDVYICGPSVEVEIPDRPELVFPDPESIEMLKRVAGIVSSYLTNDNVTIKSEEAGLMPCTDDELPIMGEVPGMKRCYVASGHGYWGILFGPASGVAMAELVLDGHASVVDLDCFGPTRFVIKVTISEYVVIARISLRFMHVRFIVQF</sequence>
<dbReference type="Proteomes" id="UP001206925">
    <property type="component" value="Unassembled WGS sequence"/>
</dbReference>
<dbReference type="PANTHER" id="PTHR13847:SF150">
    <property type="entry name" value="OXIDOREDUCTASE TDA3-RELATED"/>
    <property type="match status" value="1"/>
</dbReference>
<feature type="domain" description="FAD dependent oxidoreductase" evidence="2">
    <location>
        <begin position="13"/>
        <end position="354"/>
    </location>
</feature>
<dbReference type="FunFam" id="3.50.50.60:FF:000360">
    <property type="entry name" value="FAD-dependent oxidoreductase family protein"/>
    <property type="match status" value="1"/>
</dbReference>
<keyword evidence="4" id="KW-1185">Reference proteome</keyword>
<reference evidence="3" key="1">
    <citation type="submission" date="2022-06" db="EMBL/GenBank/DDBJ databases">
        <title>Uncovering the hologenomic basis of an extraordinary plant invasion.</title>
        <authorList>
            <person name="Bieker V.C."/>
            <person name="Martin M.D."/>
            <person name="Gilbert T."/>
            <person name="Hodgins K."/>
            <person name="Battlay P."/>
            <person name="Petersen B."/>
            <person name="Wilson J."/>
        </authorList>
    </citation>
    <scope>NUCLEOTIDE SEQUENCE</scope>
    <source>
        <strain evidence="3">AA19_3_7</strain>
        <tissue evidence="3">Leaf</tissue>
    </source>
</reference>
<dbReference type="Pfam" id="PF01266">
    <property type="entry name" value="DAO"/>
    <property type="match status" value="1"/>
</dbReference>
<dbReference type="Gene3D" id="3.30.9.10">
    <property type="entry name" value="D-Amino Acid Oxidase, subunit A, domain 2"/>
    <property type="match status" value="2"/>
</dbReference>
<organism evidence="3 4">
    <name type="scientific">Ambrosia artemisiifolia</name>
    <name type="common">Common ragweed</name>
    <dbReference type="NCBI Taxonomy" id="4212"/>
    <lineage>
        <taxon>Eukaryota</taxon>
        <taxon>Viridiplantae</taxon>
        <taxon>Streptophyta</taxon>
        <taxon>Embryophyta</taxon>
        <taxon>Tracheophyta</taxon>
        <taxon>Spermatophyta</taxon>
        <taxon>Magnoliopsida</taxon>
        <taxon>eudicotyledons</taxon>
        <taxon>Gunneridae</taxon>
        <taxon>Pentapetalae</taxon>
        <taxon>asterids</taxon>
        <taxon>campanulids</taxon>
        <taxon>Asterales</taxon>
        <taxon>Asteraceae</taxon>
        <taxon>Asteroideae</taxon>
        <taxon>Heliantheae alliance</taxon>
        <taxon>Heliantheae</taxon>
        <taxon>Ambrosia</taxon>
    </lineage>
</organism>
<protein>
    <recommendedName>
        <fullName evidence="2">FAD dependent oxidoreductase domain-containing protein</fullName>
    </recommendedName>
</protein>
<keyword evidence="1" id="KW-0560">Oxidoreductase</keyword>
<evidence type="ECO:0000313" key="4">
    <source>
        <dbReference type="Proteomes" id="UP001206925"/>
    </source>
</evidence>
<proteinExistence type="predicted"/>
<dbReference type="GO" id="GO:0005737">
    <property type="term" value="C:cytoplasm"/>
    <property type="evidence" value="ECO:0007669"/>
    <property type="project" value="TreeGrafter"/>
</dbReference>
<dbReference type="AlphaFoldDB" id="A0AAD5CN33"/>
<comment type="caution">
    <text evidence="3">The sequence shown here is derived from an EMBL/GenBank/DDBJ whole genome shotgun (WGS) entry which is preliminary data.</text>
</comment>
<dbReference type="Gene3D" id="3.50.50.60">
    <property type="entry name" value="FAD/NAD(P)-binding domain"/>
    <property type="match status" value="2"/>
</dbReference>
<dbReference type="SUPFAM" id="SSF51905">
    <property type="entry name" value="FAD/NAD(P)-binding domain"/>
    <property type="match status" value="1"/>
</dbReference>
<dbReference type="GO" id="GO:0016491">
    <property type="term" value="F:oxidoreductase activity"/>
    <property type="evidence" value="ECO:0007669"/>
    <property type="project" value="UniProtKB-KW"/>
</dbReference>
<dbReference type="EMBL" id="JAMZMK010007392">
    <property type="protein sequence ID" value="KAI7745006.1"/>
    <property type="molecule type" value="Genomic_DNA"/>
</dbReference>
<evidence type="ECO:0000313" key="3">
    <source>
        <dbReference type="EMBL" id="KAI7745006.1"/>
    </source>
</evidence>
<evidence type="ECO:0000256" key="1">
    <source>
        <dbReference type="ARBA" id="ARBA00023002"/>
    </source>
</evidence>
<dbReference type="InterPro" id="IPR006076">
    <property type="entry name" value="FAD-dep_OxRdtase"/>
</dbReference>
<gene>
    <name evidence="3" type="ORF">M8C21_005254</name>
</gene>
<dbReference type="PANTHER" id="PTHR13847">
    <property type="entry name" value="SARCOSINE DEHYDROGENASE-RELATED"/>
    <property type="match status" value="1"/>
</dbReference>
<dbReference type="InterPro" id="IPR036188">
    <property type="entry name" value="FAD/NAD-bd_sf"/>
</dbReference>
<name>A0AAD5CN33_AMBAR</name>
<accession>A0AAD5CN33</accession>